<evidence type="ECO:0000313" key="2">
    <source>
        <dbReference type="EMBL" id="KAJ8380196.1"/>
    </source>
</evidence>
<feature type="compositionally biased region" description="Polar residues" evidence="1">
    <location>
        <begin position="21"/>
        <end position="37"/>
    </location>
</feature>
<proteinExistence type="predicted"/>
<protein>
    <submittedName>
        <fullName evidence="2">Uncharacterized protein</fullName>
    </submittedName>
</protein>
<sequence>MTRPALQPAPDLRCTDRRSSIAGSSACQSAVTSNQRNGEGVMEDARRKYMQLKYEGLNRRALHLPPPTRPVAASSLFSWKWIIHNLQRPALQRPSRHSSGEAAE</sequence>
<organism evidence="2 3">
    <name type="scientific">Synaphobranchus kaupii</name>
    <name type="common">Kaup's arrowtooth eel</name>
    <dbReference type="NCBI Taxonomy" id="118154"/>
    <lineage>
        <taxon>Eukaryota</taxon>
        <taxon>Metazoa</taxon>
        <taxon>Chordata</taxon>
        <taxon>Craniata</taxon>
        <taxon>Vertebrata</taxon>
        <taxon>Euteleostomi</taxon>
        <taxon>Actinopterygii</taxon>
        <taxon>Neopterygii</taxon>
        <taxon>Teleostei</taxon>
        <taxon>Anguilliformes</taxon>
        <taxon>Synaphobranchidae</taxon>
        <taxon>Synaphobranchus</taxon>
    </lineage>
</organism>
<keyword evidence="3" id="KW-1185">Reference proteome</keyword>
<evidence type="ECO:0000256" key="1">
    <source>
        <dbReference type="SAM" id="MobiDB-lite"/>
    </source>
</evidence>
<reference evidence="2" key="1">
    <citation type="journal article" date="2023" name="Science">
        <title>Genome structures resolve the early diversification of teleost fishes.</title>
        <authorList>
            <person name="Parey E."/>
            <person name="Louis A."/>
            <person name="Montfort J."/>
            <person name="Bouchez O."/>
            <person name="Roques C."/>
            <person name="Iampietro C."/>
            <person name="Lluch J."/>
            <person name="Castinel A."/>
            <person name="Donnadieu C."/>
            <person name="Desvignes T."/>
            <person name="Floi Bucao C."/>
            <person name="Jouanno E."/>
            <person name="Wen M."/>
            <person name="Mejri S."/>
            <person name="Dirks R."/>
            <person name="Jansen H."/>
            <person name="Henkel C."/>
            <person name="Chen W.J."/>
            <person name="Zahm M."/>
            <person name="Cabau C."/>
            <person name="Klopp C."/>
            <person name="Thompson A.W."/>
            <person name="Robinson-Rechavi M."/>
            <person name="Braasch I."/>
            <person name="Lecointre G."/>
            <person name="Bobe J."/>
            <person name="Postlethwait J.H."/>
            <person name="Berthelot C."/>
            <person name="Roest Crollius H."/>
            <person name="Guiguen Y."/>
        </authorList>
    </citation>
    <scope>NUCLEOTIDE SEQUENCE</scope>
    <source>
        <strain evidence="2">WJC10195</strain>
    </source>
</reference>
<evidence type="ECO:0000313" key="3">
    <source>
        <dbReference type="Proteomes" id="UP001152622"/>
    </source>
</evidence>
<dbReference type="EMBL" id="JAINUF010000001">
    <property type="protein sequence ID" value="KAJ8380196.1"/>
    <property type="molecule type" value="Genomic_DNA"/>
</dbReference>
<name>A0A9Q1GAZ0_SYNKA</name>
<accession>A0A9Q1GAZ0</accession>
<feature type="region of interest" description="Disordered" evidence="1">
    <location>
        <begin position="1"/>
        <end position="43"/>
    </location>
</feature>
<dbReference type="AlphaFoldDB" id="A0A9Q1GAZ0"/>
<comment type="caution">
    <text evidence="2">The sequence shown here is derived from an EMBL/GenBank/DDBJ whole genome shotgun (WGS) entry which is preliminary data.</text>
</comment>
<dbReference type="Proteomes" id="UP001152622">
    <property type="component" value="Chromosome 1"/>
</dbReference>
<gene>
    <name evidence="2" type="ORF">SKAU_G00009740</name>
</gene>